<organism evidence="3 4">
    <name type="scientific">Aquisphaera giovannonii</name>
    <dbReference type="NCBI Taxonomy" id="406548"/>
    <lineage>
        <taxon>Bacteria</taxon>
        <taxon>Pseudomonadati</taxon>
        <taxon>Planctomycetota</taxon>
        <taxon>Planctomycetia</taxon>
        <taxon>Isosphaerales</taxon>
        <taxon>Isosphaeraceae</taxon>
        <taxon>Aquisphaera</taxon>
    </lineage>
</organism>
<sequence precursor="true">MDHRRIGLRALVLGAAILELSSATPARAEDWSLPDSRIGTRTAPLLLLSRADVQAELRLGGEQVAGLRTIIADLTRRGLALRGKTGPAVVVERRAIDQAQLDWLGENLSRNQLDRLEQLEIQWEGPGAMLSRPRVAEYLRLTDEQRQSLAKVIAERNTALARDPASAGKESASFHGRIMASLSASQQELWYRLLGTPLAFHQQPRAATRDDATQRAGHTTEPR</sequence>
<reference evidence="3 4" key="1">
    <citation type="submission" date="2019-08" db="EMBL/GenBank/DDBJ databases">
        <title>Deep-cultivation of Planctomycetes and their phenomic and genomic characterization uncovers novel biology.</title>
        <authorList>
            <person name="Wiegand S."/>
            <person name="Jogler M."/>
            <person name="Boedeker C."/>
            <person name="Pinto D."/>
            <person name="Vollmers J."/>
            <person name="Rivas-Marin E."/>
            <person name="Kohn T."/>
            <person name="Peeters S.H."/>
            <person name="Heuer A."/>
            <person name="Rast P."/>
            <person name="Oberbeckmann S."/>
            <person name="Bunk B."/>
            <person name="Jeske O."/>
            <person name="Meyerdierks A."/>
            <person name="Storesund J.E."/>
            <person name="Kallscheuer N."/>
            <person name="Luecker S."/>
            <person name="Lage O.M."/>
            <person name="Pohl T."/>
            <person name="Merkel B.J."/>
            <person name="Hornburger P."/>
            <person name="Mueller R.-W."/>
            <person name="Bruemmer F."/>
            <person name="Labrenz M."/>
            <person name="Spormann A.M."/>
            <person name="Op den Camp H."/>
            <person name="Overmann J."/>
            <person name="Amann R."/>
            <person name="Jetten M.S.M."/>
            <person name="Mascher T."/>
            <person name="Medema M.H."/>
            <person name="Devos D.P."/>
            <person name="Kaster A.-K."/>
            <person name="Ovreas L."/>
            <person name="Rohde M."/>
            <person name="Galperin M.Y."/>
            <person name="Jogler C."/>
        </authorList>
    </citation>
    <scope>NUCLEOTIDE SEQUENCE [LARGE SCALE GENOMIC DNA]</scope>
    <source>
        <strain evidence="3 4">OJF2</strain>
    </source>
</reference>
<feature type="signal peptide" evidence="2">
    <location>
        <begin position="1"/>
        <end position="28"/>
    </location>
</feature>
<dbReference type="KEGG" id="agv:OJF2_21850"/>
<feature type="compositionally biased region" description="Basic and acidic residues" evidence="1">
    <location>
        <begin position="207"/>
        <end position="223"/>
    </location>
</feature>
<keyword evidence="4" id="KW-1185">Reference proteome</keyword>
<keyword evidence="2" id="KW-0732">Signal</keyword>
<proteinExistence type="predicted"/>
<evidence type="ECO:0000256" key="1">
    <source>
        <dbReference type="SAM" id="MobiDB-lite"/>
    </source>
</evidence>
<evidence type="ECO:0000313" key="3">
    <source>
        <dbReference type="EMBL" id="QEH33679.1"/>
    </source>
</evidence>
<dbReference type="RefSeq" id="WP_148593695.1">
    <property type="nucleotide sequence ID" value="NZ_CP042997.1"/>
</dbReference>
<accession>A0A5B9W0A7</accession>
<evidence type="ECO:0000256" key="2">
    <source>
        <dbReference type="SAM" id="SignalP"/>
    </source>
</evidence>
<protein>
    <recommendedName>
        <fullName evidence="5">LTXXQ motif protein</fullName>
    </recommendedName>
</protein>
<feature type="chain" id="PRO_5022690483" description="LTXXQ motif protein" evidence="2">
    <location>
        <begin position="29"/>
        <end position="223"/>
    </location>
</feature>
<dbReference type="OrthoDB" id="284659at2"/>
<gene>
    <name evidence="3" type="ORF">OJF2_21850</name>
</gene>
<evidence type="ECO:0000313" key="4">
    <source>
        <dbReference type="Proteomes" id="UP000324233"/>
    </source>
</evidence>
<dbReference type="AlphaFoldDB" id="A0A5B9W0A7"/>
<dbReference type="Proteomes" id="UP000324233">
    <property type="component" value="Chromosome"/>
</dbReference>
<dbReference type="EMBL" id="CP042997">
    <property type="protein sequence ID" value="QEH33679.1"/>
    <property type="molecule type" value="Genomic_DNA"/>
</dbReference>
<name>A0A5B9W0A7_9BACT</name>
<feature type="region of interest" description="Disordered" evidence="1">
    <location>
        <begin position="201"/>
        <end position="223"/>
    </location>
</feature>
<evidence type="ECO:0008006" key="5">
    <source>
        <dbReference type="Google" id="ProtNLM"/>
    </source>
</evidence>